<dbReference type="AlphaFoldDB" id="Q9RCD7"/>
<dbReference type="InterPro" id="IPR021767">
    <property type="entry name" value="TnpM"/>
</dbReference>
<sequence>MNATSDPTVSDCTTCCECCKEIPLDAALTAEGSEYVLHFCGLECYQRFQARAQARAVSDTAPADNSPGSAD</sequence>
<reference evidence="1" key="3">
    <citation type="journal article" date="2002" name="Genetica">
        <title>Tn5044-conferred mercury resistance depends on temperature: the complexity of the character of thermosensitivity.</title>
        <authorList>
            <person name="Kholodii G."/>
            <person name="Bogdanova E."/>
        </authorList>
    </citation>
    <scope>NUCLEOTIDE SEQUENCE</scope>
    <source>
        <strain evidence="1">TAP44-3</strain>
        <plasmid evidence="1">pKLH443</plasmid>
    </source>
</reference>
<evidence type="ECO:0000313" key="1">
    <source>
        <dbReference type="EMBL" id="CAB65710.1"/>
    </source>
</evidence>
<accession>Q9RCD7</accession>
<proteinExistence type="predicted"/>
<organism evidence="1">
    <name type="scientific">Xanthomonas campestris</name>
    <dbReference type="NCBI Taxonomy" id="339"/>
    <lineage>
        <taxon>Bacteria</taxon>
        <taxon>Pseudomonadati</taxon>
        <taxon>Pseudomonadota</taxon>
        <taxon>Gammaproteobacteria</taxon>
        <taxon>Lysobacterales</taxon>
        <taxon>Lysobacteraceae</taxon>
        <taxon>Xanthomonas</taxon>
    </lineage>
</organism>
<name>Q9RCD7_XANCA</name>
<keyword evidence="1" id="KW-0614">Plasmid</keyword>
<protein>
    <submittedName>
        <fullName evidence="1">Urf-2 protein</fullName>
    </submittedName>
</protein>
<geneLocation type="plasmid" evidence="1">
    <name>pKLH443</name>
</geneLocation>
<dbReference type="Pfam" id="PF11809">
    <property type="entry name" value="DUF3330"/>
    <property type="match status" value="1"/>
</dbReference>
<dbReference type="EMBL" id="Y17691">
    <property type="protein sequence ID" value="CAB65710.1"/>
    <property type="molecule type" value="Genomic_DNA"/>
</dbReference>
<reference evidence="1" key="1">
    <citation type="journal article" date="1999" name="Mol. Microbiol.">
        <title>Tn5053 family transposons are res site hunters sensing plasmidal res sites occupied by cognate resolvases.</title>
        <authorList>
            <person name="Minakhina S."/>
            <person name="Kholodii G."/>
            <person name="Mindlin S."/>
            <person name="Yurieva O."/>
            <person name="Nikiforov V."/>
        </authorList>
    </citation>
    <scope>NUCLEOTIDE SEQUENCE</scope>
    <source>
        <strain evidence="1">TAP44-3</strain>
        <plasmid evidence="1">pKLH443</plasmid>
    </source>
</reference>
<gene>
    <name evidence="1" type="primary">urf-2</name>
</gene>
<reference evidence="1" key="2">
    <citation type="journal article" date="2000" name="Res. Microbiol.">
        <title>Tn5044, a novel Tn3 family transposon coding for temperature-sensitive mercury resistance.</title>
        <authorList>
            <person name="Kholodii G."/>
            <person name="Yurieva O."/>
            <person name="Mindlin S."/>
            <person name="Gorlenko Z."/>
            <person name="Rybochkin V."/>
            <person name="Nikiforov V."/>
        </authorList>
    </citation>
    <scope>NUCLEOTIDE SEQUENCE</scope>
    <source>
        <strain evidence="1">TAP44-3</strain>
        <plasmid evidence="1">pKLH443</plasmid>
    </source>
</reference>